<proteinExistence type="predicted"/>
<gene>
    <name evidence="3" type="ORF">NECAME_15670</name>
</gene>
<dbReference type="OrthoDB" id="5855668at2759"/>
<dbReference type="KEGG" id="nai:NECAME_15670"/>
<evidence type="ECO:0000313" key="4">
    <source>
        <dbReference type="Proteomes" id="UP000053676"/>
    </source>
</evidence>
<protein>
    <submittedName>
        <fullName evidence="3">Uncharacterized protein</fullName>
    </submittedName>
</protein>
<sequence length="1731" mass="195144">MDTSVDAETTLRSRAMEIERTMKEVVASSEVVAEAMCELSMAATADATQIVDDREQASELRAQTYFHQESQSSVQREYGREEQIQALSMSRIEAPRRQREHEEITQKISRTLALEKQVQATTKDVAEISTDLSAEFAHAHTYKEMADLQRAKSVGCLHAATEKAMEIEKHLSQSQHELYTERRFQTSRDEFLSSQSYREFISEVQGLTTQWDIIETDQAALICWKDMNQQTSQLLTKAVTDEDIGTTLDLTIRRPTRHDELELPLGSQDSVERQLSIDERETSLSLQRSTSTSVAQHTAPVKAKTENHGEFHEFSKEEATTTTEFGKLRSKRVLQEDVTKSVADTRKLVEMHSTAASQEIETSVENLLARQFEEEASAKLVTTANQLEHHERLAATKESSLNSTMLFQRKDEIATVEKLNEDKIVVKDTGRMSESKEEVAVSRYDTYVDELSESKTIAISNHDYSEVNLRGIEESRTESSANIGKGEEIQIAQRDIPLKSSETQERKFLIQMTKSEKHLERVDDEEVSESINTMSVKELATGHYHEYGDENMQICTLFGKIVQKKFEADEVEDSLPVARRWQEKFATEAAGDENIVVTPYLEKVSSLEELTKIIRAVNDSQAISQMKASTSEAATFTSAYSKSGHRETTSIKLRARSKERAEKKLQEQEWNLQSTSSEWQTILNDLEAEITQAEALQESFTLFTKASASTAILKEEQISRQETSYGIGRSISTASLSKETKTFGIDHEEKTLHIDRYDEDFAEIEQLVDEINRERGVVKSFREYGHEESDSGIALIRRTLARTKESCSHTVSVSASLQQTFVTHAAEDDRRDAVVELTLPSSSLGTEVVPKIPLKESVSLSTKHVSEETASTTLNYNRCNERAYETTAKRKHFIREKSTETIKEVEEGEVEILSKWEGVERDLEAELLLPKKLAVTSSLATFQTSEQVETLTKAMIMPEEALQTVLVRTIIPIEAIARNFAIEELVMDSSLETKPTDILVNEITLADKVLRKEMWRLRESGDVKFNAVINLHKFEIQKPTQKREVCLPEKICISAAPLYLKADAVETDVVWVTPHLLKTPDQFTVGKKVDAANTMPAMRMKTMECGDEKIRLAVELLGTKGGVEMSAIEWPLPNKAESIVMETEEFGDEHTVLYGQINSKQIDYGDTELTRAIPRVEILSLRTLESKEEAEEIPVELGIRNQEEKFDKLVNIGTKGDNISLKCLESGDETVVLGLAYDTPDVLEHTLNKWTDKRYGGDYYLYARTPTSEDRMATIMLAQKINLRVTAATTENTTVHLNYESPMRKENAATTKPCPNIAEPYVGRFMESQEEFANIYYDFGLPGSPGVVDLIQKVPLTIEGAKLTCEAADDVHIESNPALGQEPQFAVASTLVKDSNKIEPASLNTLEPTSLTISYATSYNKADESVQHLLVHKDVHRGSDIKVTMRESREEKHTLYQQYEQEAMKEAVEKTHAIAWFGGRFQLSADASEVHEISATREIEKIREAVAHCEKQTILAEVAQPQQITTKAATSETVTLDRDWKRDDITYTIGKMMVAANSESATMRVEESAENIENIYPIFNKPNDKFDLDRTMYIPRHGGVQMLNAKAADDVCESFTADLVKPTTQDLQAKHTTIIANTTTPAQLHTYSFKTTDLVINQDLCRSSDNEVDRKTFTAANKGIPITFTATESLEKTIASATSLRRDDSTHRESILIKDKRYGETNSNRKQYFTD</sequence>
<evidence type="ECO:0000256" key="2">
    <source>
        <dbReference type="SAM" id="MobiDB-lite"/>
    </source>
</evidence>
<dbReference type="Proteomes" id="UP000053676">
    <property type="component" value="Unassembled WGS sequence"/>
</dbReference>
<evidence type="ECO:0000256" key="1">
    <source>
        <dbReference type="SAM" id="Coils"/>
    </source>
</evidence>
<organism evidence="3 4">
    <name type="scientific">Necator americanus</name>
    <name type="common">Human hookworm</name>
    <dbReference type="NCBI Taxonomy" id="51031"/>
    <lineage>
        <taxon>Eukaryota</taxon>
        <taxon>Metazoa</taxon>
        <taxon>Ecdysozoa</taxon>
        <taxon>Nematoda</taxon>
        <taxon>Chromadorea</taxon>
        <taxon>Rhabditida</taxon>
        <taxon>Rhabditina</taxon>
        <taxon>Rhabditomorpha</taxon>
        <taxon>Strongyloidea</taxon>
        <taxon>Ancylostomatidae</taxon>
        <taxon>Bunostominae</taxon>
        <taxon>Necator</taxon>
    </lineage>
</organism>
<feature type="coiled-coil region" evidence="1">
    <location>
        <begin position="658"/>
        <end position="696"/>
    </location>
</feature>
<reference evidence="4" key="1">
    <citation type="journal article" date="2014" name="Nat. Genet.">
        <title>Genome of the human hookworm Necator americanus.</title>
        <authorList>
            <person name="Tang Y.T."/>
            <person name="Gao X."/>
            <person name="Rosa B.A."/>
            <person name="Abubucker S."/>
            <person name="Hallsworth-Pepin K."/>
            <person name="Martin J."/>
            <person name="Tyagi R."/>
            <person name="Heizer E."/>
            <person name="Zhang X."/>
            <person name="Bhonagiri-Palsikar V."/>
            <person name="Minx P."/>
            <person name="Warren W.C."/>
            <person name="Wang Q."/>
            <person name="Zhan B."/>
            <person name="Hotez P.J."/>
            <person name="Sternberg P.W."/>
            <person name="Dougall A."/>
            <person name="Gaze S.T."/>
            <person name="Mulvenna J."/>
            <person name="Sotillo J."/>
            <person name="Ranganathan S."/>
            <person name="Rabelo E.M."/>
            <person name="Wilson R.K."/>
            <person name="Felgner P.L."/>
            <person name="Bethony J."/>
            <person name="Hawdon J.M."/>
            <person name="Gasser R.B."/>
            <person name="Loukas A."/>
            <person name="Mitreva M."/>
        </authorList>
    </citation>
    <scope>NUCLEOTIDE SEQUENCE [LARGE SCALE GENOMIC DNA]</scope>
</reference>
<dbReference type="STRING" id="51031.W2SGP0"/>
<name>W2SGP0_NECAM</name>
<evidence type="ECO:0000313" key="3">
    <source>
        <dbReference type="EMBL" id="ETN68718.1"/>
    </source>
</evidence>
<keyword evidence="1" id="KW-0175">Coiled coil</keyword>
<accession>W2SGP0</accession>
<feature type="region of interest" description="Disordered" evidence="2">
    <location>
        <begin position="281"/>
        <end position="309"/>
    </location>
</feature>
<dbReference type="EMBL" id="KI669212">
    <property type="protein sequence ID" value="ETN68718.1"/>
    <property type="molecule type" value="Genomic_DNA"/>
</dbReference>
<keyword evidence="4" id="KW-1185">Reference proteome</keyword>
<feature type="compositionally biased region" description="Low complexity" evidence="2">
    <location>
        <begin position="283"/>
        <end position="293"/>
    </location>
</feature>